<dbReference type="InterPro" id="IPR007362">
    <property type="entry name" value="DUF429"/>
</dbReference>
<keyword evidence="2" id="KW-1185">Reference proteome</keyword>
<sequence length="267" mass="29925">MEKVTTWVGVDGCKYGWCAFIRQQLDTHHYQTAFHLFDTLASLKALLPDNACVFIDMPIGFPAAGELGRQCDKLARQWLPGRAASVFPVPCEAAVYAADYQTACDINQQQLGKRFPIQTWNIIPKIIELDQLLQTHKASQPSGVRFYESHPELVFTGFAGQPMQFSKATEEGRDERLALLAQFPDVELSVLTQALTQTAKKWAKADDILDAFILLVAATQQAHWQFLPSNADPDPKGRPRQIVFVPKHAVLKVNPEPISDNLKNKLR</sequence>
<gene>
    <name evidence="1" type="ORF">GCM10008111_11180</name>
</gene>
<evidence type="ECO:0000313" key="1">
    <source>
        <dbReference type="EMBL" id="GGW56953.1"/>
    </source>
</evidence>
<proteinExistence type="predicted"/>
<protein>
    <recommendedName>
        <fullName evidence="3">DUF429 domain-containing protein</fullName>
    </recommendedName>
</protein>
<accession>A0ABQ2WLH8</accession>
<reference evidence="2" key="1">
    <citation type="journal article" date="2019" name="Int. J. Syst. Evol. Microbiol.">
        <title>The Global Catalogue of Microorganisms (GCM) 10K type strain sequencing project: providing services to taxonomists for standard genome sequencing and annotation.</title>
        <authorList>
            <consortium name="The Broad Institute Genomics Platform"/>
            <consortium name="The Broad Institute Genome Sequencing Center for Infectious Disease"/>
            <person name="Wu L."/>
            <person name="Ma J."/>
        </authorList>
    </citation>
    <scope>NUCLEOTIDE SEQUENCE [LARGE SCALE GENOMIC DNA]</scope>
    <source>
        <strain evidence="2">KCTC 23723</strain>
    </source>
</reference>
<dbReference type="Proteomes" id="UP000634667">
    <property type="component" value="Unassembled WGS sequence"/>
</dbReference>
<dbReference type="EMBL" id="BMYR01000004">
    <property type="protein sequence ID" value="GGW56953.1"/>
    <property type="molecule type" value="Genomic_DNA"/>
</dbReference>
<dbReference type="RefSeq" id="WP_189481364.1">
    <property type="nucleotide sequence ID" value="NZ_BMYR01000004.1"/>
</dbReference>
<name>A0ABQ2WLH8_9ALTE</name>
<organism evidence="1 2">
    <name type="scientific">Alishewanella tabrizica</name>
    <dbReference type="NCBI Taxonomy" id="671278"/>
    <lineage>
        <taxon>Bacteria</taxon>
        <taxon>Pseudomonadati</taxon>
        <taxon>Pseudomonadota</taxon>
        <taxon>Gammaproteobacteria</taxon>
        <taxon>Alteromonadales</taxon>
        <taxon>Alteromonadaceae</taxon>
        <taxon>Alishewanella</taxon>
    </lineage>
</organism>
<evidence type="ECO:0008006" key="3">
    <source>
        <dbReference type="Google" id="ProtNLM"/>
    </source>
</evidence>
<comment type="caution">
    <text evidence="1">The sequence shown here is derived from an EMBL/GenBank/DDBJ whole genome shotgun (WGS) entry which is preliminary data.</text>
</comment>
<evidence type="ECO:0000313" key="2">
    <source>
        <dbReference type="Proteomes" id="UP000634667"/>
    </source>
</evidence>
<dbReference type="Pfam" id="PF04250">
    <property type="entry name" value="DUF429"/>
    <property type="match status" value="1"/>
</dbReference>